<evidence type="ECO:0000256" key="1">
    <source>
        <dbReference type="SAM" id="MobiDB-lite"/>
    </source>
</evidence>
<reference evidence="2 3" key="1">
    <citation type="submission" date="2024-01" db="EMBL/GenBank/DDBJ databases">
        <title>The genomes of 5 underutilized Papilionoideae crops provide insights into root nodulation and disease resistanc.</title>
        <authorList>
            <person name="Jiang F."/>
        </authorList>
    </citation>
    <scope>NUCLEOTIDE SEQUENCE [LARGE SCALE GENOMIC DNA]</scope>
    <source>
        <strain evidence="2">DUOXIRENSHENG_FW03</strain>
        <tissue evidence="2">Leaves</tissue>
    </source>
</reference>
<feature type="region of interest" description="Disordered" evidence="1">
    <location>
        <begin position="1"/>
        <end position="22"/>
    </location>
</feature>
<organism evidence="2 3">
    <name type="scientific">Psophocarpus tetragonolobus</name>
    <name type="common">Winged bean</name>
    <name type="synonym">Dolichos tetragonolobus</name>
    <dbReference type="NCBI Taxonomy" id="3891"/>
    <lineage>
        <taxon>Eukaryota</taxon>
        <taxon>Viridiplantae</taxon>
        <taxon>Streptophyta</taxon>
        <taxon>Embryophyta</taxon>
        <taxon>Tracheophyta</taxon>
        <taxon>Spermatophyta</taxon>
        <taxon>Magnoliopsida</taxon>
        <taxon>eudicotyledons</taxon>
        <taxon>Gunneridae</taxon>
        <taxon>Pentapetalae</taxon>
        <taxon>rosids</taxon>
        <taxon>fabids</taxon>
        <taxon>Fabales</taxon>
        <taxon>Fabaceae</taxon>
        <taxon>Papilionoideae</taxon>
        <taxon>50 kb inversion clade</taxon>
        <taxon>NPAAA clade</taxon>
        <taxon>indigoferoid/millettioid clade</taxon>
        <taxon>Phaseoleae</taxon>
        <taxon>Psophocarpus</taxon>
    </lineage>
</organism>
<gene>
    <name evidence="2" type="ORF">VNO78_20248</name>
</gene>
<evidence type="ECO:0000313" key="3">
    <source>
        <dbReference type="Proteomes" id="UP001386955"/>
    </source>
</evidence>
<proteinExistence type="predicted"/>
<protein>
    <submittedName>
        <fullName evidence="2">Uncharacterized protein</fullName>
    </submittedName>
</protein>
<evidence type="ECO:0000313" key="2">
    <source>
        <dbReference type="EMBL" id="KAK7391825.1"/>
    </source>
</evidence>
<keyword evidence="3" id="KW-1185">Reference proteome</keyword>
<dbReference type="EMBL" id="JAYMYS010000005">
    <property type="protein sequence ID" value="KAK7391825.1"/>
    <property type="molecule type" value="Genomic_DNA"/>
</dbReference>
<sequence>MKQHLRIDPSPKIGDKEGHFQGADPRYHLKEKVTSYANAVKNSPEDVLCNSEKIYKRSGRGSIMQNWLQPNVVSSQCEDVSQKSFPICSGSHSSGTKPFDLHQCSFMGFEEEAVGNKGNPRLVAVWKDNLRRNLDGSHVGMGNRWKGISLEATKMALYPTKRVLITHSPPLSDIHRSSHEDHLGVFGMPLNTLVLPELPKRKFM</sequence>
<dbReference type="AlphaFoldDB" id="A0AAN9XGZ7"/>
<comment type="caution">
    <text evidence="2">The sequence shown here is derived from an EMBL/GenBank/DDBJ whole genome shotgun (WGS) entry which is preliminary data.</text>
</comment>
<accession>A0AAN9XGZ7</accession>
<dbReference type="Proteomes" id="UP001386955">
    <property type="component" value="Unassembled WGS sequence"/>
</dbReference>
<name>A0AAN9XGZ7_PSOTE</name>